<name>A0A8H5HA54_9AGAR</name>
<keyword evidence="3" id="KW-1185">Reference proteome</keyword>
<organism evidence="2 3">
    <name type="scientific">Tricholomella constricta</name>
    <dbReference type="NCBI Taxonomy" id="117010"/>
    <lineage>
        <taxon>Eukaryota</taxon>
        <taxon>Fungi</taxon>
        <taxon>Dikarya</taxon>
        <taxon>Basidiomycota</taxon>
        <taxon>Agaricomycotina</taxon>
        <taxon>Agaricomycetes</taxon>
        <taxon>Agaricomycetidae</taxon>
        <taxon>Agaricales</taxon>
        <taxon>Tricholomatineae</taxon>
        <taxon>Lyophyllaceae</taxon>
        <taxon>Tricholomella</taxon>
    </lineage>
</organism>
<protein>
    <submittedName>
        <fullName evidence="2">Uncharacterized protein</fullName>
    </submittedName>
</protein>
<dbReference type="EMBL" id="JAACJP010000015">
    <property type="protein sequence ID" value="KAF5379756.1"/>
    <property type="molecule type" value="Genomic_DNA"/>
</dbReference>
<dbReference type="OrthoDB" id="3059539at2759"/>
<reference evidence="2 3" key="1">
    <citation type="journal article" date="2020" name="ISME J.">
        <title>Uncovering the hidden diversity of litter-decomposition mechanisms in mushroom-forming fungi.</title>
        <authorList>
            <person name="Floudas D."/>
            <person name="Bentzer J."/>
            <person name="Ahren D."/>
            <person name="Johansson T."/>
            <person name="Persson P."/>
            <person name="Tunlid A."/>
        </authorList>
    </citation>
    <scope>NUCLEOTIDE SEQUENCE [LARGE SCALE GENOMIC DNA]</scope>
    <source>
        <strain evidence="2 3">CBS 661.87</strain>
    </source>
</reference>
<accession>A0A8H5HA54</accession>
<proteinExistence type="predicted"/>
<feature type="region of interest" description="Disordered" evidence="1">
    <location>
        <begin position="97"/>
        <end position="134"/>
    </location>
</feature>
<evidence type="ECO:0000256" key="1">
    <source>
        <dbReference type="SAM" id="MobiDB-lite"/>
    </source>
</evidence>
<evidence type="ECO:0000313" key="3">
    <source>
        <dbReference type="Proteomes" id="UP000565441"/>
    </source>
</evidence>
<feature type="compositionally biased region" description="Low complexity" evidence="1">
    <location>
        <begin position="115"/>
        <end position="127"/>
    </location>
</feature>
<sequence>MASLLQRLLRSFINTLFYIWTVIQALLSLRSPKLYPFREPATVVPYIVDVDLERCSGRRERATPMPSTPPPSAYPNLPQTAISRTIDADSRWQKNLRSSSVFSPSTPGVADRKNSNAALSASLSTSSPTRDEITEDSVRMSDEPFQDPFLDTRFVHPLSFSPGKFELDNFKLPCCTSTPRRTRKGEKGHKRAALATITNIAHLALPVKTTPPLAQTEGCPRRPSLALGGAVNSNEVGSAVNPNEVGRAVNHNEVGGTVNHNEVGSAINPNEFGSAVNINEVSRTVNHNEVGRAVNVNEVGRTVDHNEVGSALNPNEVGRAVNTNEVGRTELQFKTVSPLRIVKRNTIKAPSVRTSTASEASIAVISAVRGAFVQTREEHPEDEGAAARELISRESVLTCDGVSVGPFRCDISEVPEMNESGEGYSQEMSSRSPPPPYMHCNPAFAASLNENGVKPSGLLHPDCDGPAQISTESSYVKGPMPLSSVDSGLDDILASFENLISSMPKFKASLAKAQDPALLVGQEKIASSLKPSANVQRYVSDDPCGGHGTHWSDVLRLDSY</sequence>
<comment type="caution">
    <text evidence="2">The sequence shown here is derived from an EMBL/GenBank/DDBJ whole genome shotgun (WGS) entry which is preliminary data.</text>
</comment>
<evidence type="ECO:0000313" key="2">
    <source>
        <dbReference type="EMBL" id="KAF5379756.1"/>
    </source>
</evidence>
<gene>
    <name evidence="2" type="ORF">D9615_005743</name>
</gene>
<dbReference type="Proteomes" id="UP000565441">
    <property type="component" value="Unassembled WGS sequence"/>
</dbReference>
<dbReference type="AlphaFoldDB" id="A0A8H5HA54"/>
<feature type="compositionally biased region" description="Polar residues" evidence="1">
    <location>
        <begin position="97"/>
        <end position="106"/>
    </location>
</feature>